<dbReference type="EMBL" id="JBGBPQ010000004">
    <property type="protein sequence ID" value="KAL1526041.1"/>
    <property type="molecule type" value="Genomic_DNA"/>
</dbReference>
<dbReference type="Proteomes" id="UP001515480">
    <property type="component" value="Unassembled WGS sequence"/>
</dbReference>
<dbReference type="AlphaFoldDB" id="A0AB34JVX7"/>
<evidence type="ECO:0000313" key="1">
    <source>
        <dbReference type="EMBL" id="KAL1526041.1"/>
    </source>
</evidence>
<reference evidence="1 2" key="1">
    <citation type="journal article" date="2024" name="Science">
        <title>Giant polyketide synthase enzymes in the biosynthesis of giant marine polyether toxins.</title>
        <authorList>
            <person name="Fallon T.R."/>
            <person name="Shende V.V."/>
            <person name="Wierzbicki I.H."/>
            <person name="Pendleton A.L."/>
            <person name="Watervoot N.F."/>
            <person name="Auber R.P."/>
            <person name="Gonzalez D.J."/>
            <person name="Wisecaver J.H."/>
            <person name="Moore B.S."/>
        </authorList>
    </citation>
    <scope>NUCLEOTIDE SEQUENCE [LARGE SCALE GENOMIC DNA]</scope>
    <source>
        <strain evidence="1 2">12B1</strain>
    </source>
</reference>
<protein>
    <submittedName>
        <fullName evidence="1">Uncharacterized protein</fullName>
    </submittedName>
</protein>
<organism evidence="1 2">
    <name type="scientific">Prymnesium parvum</name>
    <name type="common">Toxic golden alga</name>
    <dbReference type="NCBI Taxonomy" id="97485"/>
    <lineage>
        <taxon>Eukaryota</taxon>
        <taxon>Haptista</taxon>
        <taxon>Haptophyta</taxon>
        <taxon>Prymnesiophyceae</taxon>
        <taxon>Prymnesiales</taxon>
        <taxon>Prymnesiaceae</taxon>
        <taxon>Prymnesium</taxon>
    </lineage>
</organism>
<name>A0AB34JVX7_PRYPA</name>
<sequence>MAALLPLLGLAAALRRAPPPRMGGLTGLPRIPSKALRLTRGFNPSCAYTEPIATLWRDLETLYGYEGVVAGGSRTQRDSSRLARGGATGKFRGLSYNVDLRAETVYAMVRKEPSLLDPEVSNRFTFVKSKAILVEKLGSEKAAIELMLAQPAILREGDALQEKTAAEIKAAVLLWQLRPALAGLAVAALALTATDSLGFRPWIDLMAFS</sequence>
<keyword evidence="2" id="KW-1185">Reference proteome</keyword>
<proteinExistence type="predicted"/>
<comment type="caution">
    <text evidence="1">The sequence shown here is derived from an EMBL/GenBank/DDBJ whole genome shotgun (WGS) entry which is preliminary data.</text>
</comment>
<accession>A0AB34JVX7</accession>
<evidence type="ECO:0000313" key="2">
    <source>
        <dbReference type="Proteomes" id="UP001515480"/>
    </source>
</evidence>
<gene>
    <name evidence="1" type="ORF">AB1Y20_020862</name>
</gene>